<dbReference type="InterPro" id="IPR015300">
    <property type="entry name" value="DNA-bd_pseudobarrel_sf"/>
</dbReference>
<feature type="compositionally biased region" description="Basic residues" evidence="6">
    <location>
        <begin position="134"/>
        <end position="146"/>
    </location>
</feature>
<dbReference type="PANTHER" id="PTHR31391:SF148">
    <property type="entry name" value="TF-B3 DOMAIN-CONTAINING PROTEIN"/>
    <property type="match status" value="1"/>
</dbReference>
<accession>A0A3B6I3Z9</accession>
<dbReference type="Gramene" id="TraesCS4A03G1244100.1">
    <property type="protein sequence ID" value="TraesCS4A03G1244100.1.CDS"/>
    <property type="gene ID" value="TraesCS4A03G1244100"/>
</dbReference>
<dbReference type="Proteomes" id="UP000019116">
    <property type="component" value="Chromosome 4A"/>
</dbReference>
<dbReference type="PANTHER" id="PTHR31391">
    <property type="entry name" value="B3 DOMAIN-CONTAINING PROTEIN OS11G0197600-RELATED"/>
    <property type="match status" value="1"/>
</dbReference>
<evidence type="ECO:0000256" key="4">
    <source>
        <dbReference type="ARBA" id="ARBA00023163"/>
    </source>
</evidence>
<reference evidence="8" key="1">
    <citation type="submission" date="2018-08" db="EMBL/GenBank/DDBJ databases">
        <authorList>
            <person name="Rossello M."/>
        </authorList>
    </citation>
    <scope>NUCLEOTIDE SEQUENCE [LARGE SCALE GENOMIC DNA]</scope>
    <source>
        <strain evidence="8">cv. Chinese Spring</strain>
    </source>
</reference>
<dbReference type="AlphaFoldDB" id="A0A3B6I3Z9"/>
<evidence type="ECO:0000256" key="6">
    <source>
        <dbReference type="SAM" id="MobiDB-lite"/>
    </source>
</evidence>
<keyword evidence="2" id="KW-0805">Transcription regulation</keyword>
<dbReference type="CDD" id="cd10017">
    <property type="entry name" value="B3_DNA"/>
    <property type="match status" value="1"/>
</dbReference>
<dbReference type="OrthoDB" id="1072982at2759"/>
<dbReference type="SUPFAM" id="SSF101936">
    <property type="entry name" value="DNA-binding pseudobarrel domain"/>
    <property type="match status" value="1"/>
</dbReference>
<feature type="region of interest" description="Disordered" evidence="6">
    <location>
        <begin position="159"/>
        <end position="187"/>
    </location>
</feature>
<evidence type="ECO:0000256" key="5">
    <source>
        <dbReference type="ARBA" id="ARBA00023242"/>
    </source>
</evidence>
<sequence length="521" mass="58211">MAMILLDAAGSSSVSPPPTHDDEHDEGLALAIIAGQQPMAVNECDDPESEVDFVPLRVVRPDDEQQKRPGGRVKVCAHKPKTKKRNRGRPARVRSAKSNMWCKPEFVCNDNINITSSETESEGNKDDDYVPTGKRGRQARAKSAKTKTWRKPGFVYSDNYNISSSESEGNKDDDYDPMAPDADGHPKKCARSRVCLTHTTECTNKRSRGRPARAKSAKSKMWRNPEFVCGDNINISSSSESEIERNNNDDDYDPTTPDADGHRNKYESFQDMRGSAFERASEVNKKLPRTEVSLVRRMLPSHVDRVFWMGLPRSFCRQHLPKQDTVMTLEDEEGRSYPANYLVARDGLSGGWKHFAEDHRLKVDDALVFRLVGSEKFKVYIVREGELTTTDYDVRSKEEDAEVTTSTTTCDDINNLAAGEKDNVDVMISPDDSEPDGGVDSMVSFSSFNIVVNSVLDTNRELFPDHLRATYYKLCLAQKACLHRNLLEEVNPKMAIGAMVETASIAEGVRASSPASREDLA</sequence>
<evidence type="ECO:0000256" key="1">
    <source>
        <dbReference type="ARBA" id="ARBA00004123"/>
    </source>
</evidence>
<keyword evidence="3" id="KW-0238">DNA-binding</keyword>
<dbReference type="EnsemblPlants" id="TraesCS4A02G495200.1">
    <property type="protein sequence ID" value="TraesCS4A02G495200.1"/>
    <property type="gene ID" value="TraesCS4A02G495200"/>
</dbReference>
<dbReference type="InterPro" id="IPR003340">
    <property type="entry name" value="B3_DNA-bd"/>
</dbReference>
<dbReference type="Pfam" id="PF02362">
    <property type="entry name" value="B3"/>
    <property type="match status" value="1"/>
</dbReference>
<dbReference type="Gramene" id="TraesCS4A02G495200.1">
    <property type="protein sequence ID" value="TraesCS4A02G495200.1"/>
    <property type="gene ID" value="TraesCS4A02G495200"/>
</dbReference>
<organism evidence="8">
    <name type="scientific">Triticum aestivum</name>
    <name type="common">Wheat</name>
    <dbReference type="NCBI Taxonomy" id="4565"/>
    <lineage>
        <taxon>Eukaryota</taxon>
        <taxon>Viridiplantae</taxon>
        <taxon>Streptophyta</taxon>
        <taxon>Embryophyta</taxon>
        <taxon>Tracheophyta</taxon>
        <taxon>Spermatophyta</taxon>
        <taxon>Magnoliopsida</taxon>
        <taxon>Liliopsida</taxon>
        <taxon>Poales</taxon>
        <taxon>Poaceae</taxon>
        <taxon>BOP clade</taxon>
        <taxon>Pooideae</taxon>
        <taxon>Triticodae</taxon>
        <taxon>Triticeae</taxon>
        <taxon>Triticinae</taxon>
        <taxon>Triticum</taxon>
    </lineage>
</organism>
<dbReference type="Gene3D" id="2.40.330.10">
    <property type="entry name" value="DNA-binding pseudobarrel domain"/>
    <property type="match status" value="1"/>
</dbReference>
<evidence type="ECO:0000256" key="2">
    <source>
        <dbReference type="ARBA" id="ARBA00023015"/>
    </source>
</evidence>
<dbReference type="STRING" id="4565.A0A3B6I3Z9"/>
<dbReference type="GO" id="GO:0003677">
    <property type="term" value="F:DNA binding"/>
    <property type="evidence" value="ECO:0007669"/>
    <property type="project" value="UniProtKB-KW"/>
</dbReference>
<evidence type="ECO:0000256" key="3">
    <source>
        <dbReference type="ARBA" id="ARBA00023125"/>
    </source>
</evidence>
<dbReference type="RefSeq" id="XP_044366791.1">
    <property type="nucleotide sequence ID" value="XM_044510856.1"/>
</dbReference>
<dbReference type="PROSITE" id="PS50863">
    <property type="entry name" value="B3"/>
    <property type="match status" value="1"/>
</dbReference>
<dbReference type="Gramene" id="TraesWEE_scaffold_022337_01G000500.1">
    <property type="protein sequence ID" value="TraesWEE_scaffold_022337_01G000500.1"/>
    <property type="gene ID" value="TraesWEE_scaffold_022337_01G000500"/>
</dbReference>
<comment type="subcellular location">
    <subcellularLocation>
        <location evidence="1">Nucleus</location>
    </subcellularLocation>
</comment>
<feature type="domain" description="TF-B3" evidence="7">
    <location>
        <begin position="294"/>
        <end position="385"/>
    </location>
</feature>
<dbReference type="Gramene" id="TraesKAR4A01G0484660.1">
    <property type="protein sequence ID" value="cds.TraesKAR4A01G0484660.1"/>
    <property type="gene ID" value="TraesKAR4A01G0484660"/>
</dbReference>
<proteinExistence type="predicted"/>
<feature type="region of interest" description="Disordered" evidence="6">
    <location>
        <begin position="116"/>
        <end position="146"/>
    </location>
</feature>
<evidence type="ECO:0000259" key="7">
    <source>
        <dbReference type="PROSITE" id="PS50863"/>
    </source>
</evidence>
<keyword evidence="4" id="KW-0804">Transcription</keyword>
<evidence type="ECO:0000313" key="9">
    <source>
        <dbReference type="Proteomes" id="UP000019116"/>
    </source>
</evidence>
<gene>
    <name evidence="8" type="primary">LOC123088647</name>
</gene>
<dbReference type="GO" id="GO:0005634">
    <property type="term" value="C:nucleus"/>
    <property type="evidence" value="ECO:0007669"/>
    <property type="project" value="UniProtKB-SubCell"/>
</dbReference>
<reference evidence="8" key="2">
    <citation type="submission" date="2018-10" db="UniProtKB">
        <authorList>
            <consortium name="EnsemblPlants"/>
        </authorList>
    </citation>
    <scope>IDENTIFICATION</scope>
</reference>
<protein>
    <recommendedName>
        <fullName evidence="7">TF-B3 domain-containing protein</fullName>
    </recommendedName>
</protein>
<keyword evidence="5" id="KW-0539">Nucleus</keyword>
<dbReference type="GeneID" id="123088647"/>
<name>A0A3B6I3Z9_WHEAT</name>
<feature type="region of interest" description="Disordered" evidence="6">
    <location>
        <begin position="232"/>
        <end position="263"/>
    </location>
</feature>
<dbReference type="Gramene" id="TraesRN4A0101267500.1">
    <property type="protein sequence ID" value="TraesRN4A0101267500.1"/>
    <property type="gene ID" value="TraesRN4A0101267500"/>
</dbReference>
<evidence type="ECO:0000313" key="8">
    <source>
        <dbReference type="EnsemblPlants" id="TraesCS4A02G495200.1"/>
    </source>
</evidence>
<feature type="region of interest" description="Disordered" evidence="6">
    <location>
        <begin position="62"/>
        <end position="96"/>
    </location>
</feature>
<dbReference type="InterPro" id="IPR044837">
    <property type="entry name" value="REM16-like"/>
</dbReference>
<dbReference type="SMART" id="SM01019">
    <property type="entry name" value="B3"/>
    <property type="match status" value="1"/>
</dbReference>
<keyword evidence="9" id="KW-1185">Reference proteome</keyword>
<feature type="compositionally biased region" description="Basic residues" evidence="6">
    <location>
        <begin position="69"/>
        <end position="95"/>
    </location>
</feature>